<dbReference type="PANTHER" id="PTHR46211">
    <property type="entry name" value="GLYCEROPHOSPHORYL DIESTER PHOSPHODIESTERASE"/>
    <property type="match status" value="1"/>
</dbReference>
<name>A0AA37N585_9FIRM</name>
<reference evidence="2" key="1">
    <citation type="submission" date="2022-01" db="EMBL/GenBank/DDBJ databases">
        <title>Novel bile acid biosynthetic pathways are enriched in the microbiome of centenarians.</title>
        <authorList>
            <person name="Sato Y."/>
            <person name="Atarashi K."/>
            <person name="Plichta R.D."/>
            <person name="Arai Y."/>
            <person name="Sasajima S."/>
            <person name="Kearney M.S."/>
            <person name="Suda W."/>
            <person name="Takeshita K."/>
            <person name="Sasaki T."/>
            <person name="Okamoto S."/>
            <person name="Skelly N.A."/>
            <person name="Okamura Y."/>
            <person name="Vlamakis H."/>
            <person name="Li Y."/>
            <person name="Tanoue T."/>
            <person name="Takei H."/>
            <person name="Nittono H."/>
            <person name="Narushima S."/>
            <person name="Irie J."/>
            <person name="Itoh H."/>
            <person name="Moriya K."/>
            <person name="Sugiura Y."/>
            <person name="Suematsu M."/>
            <person name="Moritoki N."/>
            <person name="Shibata S."/>
            <person name="Littman R.D."/>
            <person name="Fischbach A.M."/>
            <person name="Uwamino Y."/>
            <person name="Inoue T."/>
            <person name="Honda A."/>
            <person name="Hattori M."/>
            <person name="Murai T."/>
            <person name="Xavier J.R."/>
            <person name="Hirose N."/>
            <person name="Honda K."/>
        </authorList>
    </citation>
    <scope>NUCLEOTIDE SEQUENCE</scope>
    <source>
        <strain evidence="2">CE91-St55</strain>
    </source>
</reference>
<proteinExistence type="predicted"/>
<comment type="caution">
    <text evidence="2">The sequence shown here is derived from an EMBL/GenBank/DDBJ whole genome shotgun (WGS) entry which is preliminary data.</text>
</comment>
<dbReference type="Pfam" id="PF03009">
    <property type="entry name" value="GDPD"/>
    <property type="match status" value="1"/>
</dbReference>
<gene>
    <name evidence="2" type="primary">glpQ</name>
    <name evidence="2" type="ORF">CE91St55_55310</name>
</gene>
<evidence type="ECO:0000259" key="1">
    <source>
        <dbReference type="PROSITE" id="PS51704"/>
    </source>
</evidence>
<feature type="domain" description="GP-PDE" evidence="1">
    <location>
        <begin position="4"/>
        <end position="240"/>
    </location>
</feature>
<dbReference type="EMBL" id="BQNJ01000002">
    <property type="protein sequence ID" value="GKH03550.1"/>
    <property type="molecule type" value="Genomic_DNA"/>
</dbReference>
<dbReference type="Proteomes" id="UP001055091">
    <property type="component" value="Unassembled WGS sequence"/>
</dbReference>
<dbReference type="Gene3D" id="3.20.20.190">
    <property type="entry name" value="Phosphatidylinositol (PI) phosphodiesterase"/>
    <property type="match status" value="1"/>
</dbReference>
<dbReference type="PROSITE" id="PS51704">
    <property type="entry name" value="GP_PDE"/>
    <property type="match status" value="1"/>
</dbReference>
<evidence type="ECO:0000313" key="2">
    <source>
        <dbReference type="EMBL" id="GKH03550.1"/>
    </source>
</evidence>
<evidence type="ECO:0000313" key="3">
    <source>
        <dbReference type="Proteomes" id="UP001055091"/>
    </source>
</evidence>
<dbReference type="AlphaFoldDB" id="A0AA37N585"/>
<protein>
    <submittedName>
        <fullName evidence="2">Glycerophosphoryl diester phosphodiesterase</fullName>
    </submittedName>
</protein>
<dbReference type="PANTHER" id="PTHR46211:SF1">
    <property type="entry name" value="GLYCEROPHOSPHODIESTER PHOSPHODIESTERASE, CYTOPLASMIC"/>
    <property type="match status" value="1"/>
</dbReference>
<dbReference type="GO" id="GO:0006629">
    <property type="term" value="P:lipid metabolic process"/>
    <property type="evidence" value="ECO:0007669"/>
    <property type="project" value="InterPro"/>
</dbReference>
<dbReference type="InterPro" id="IPR030395">
    <property type="entry name" value="GP_PDE_dom"/>
</dbReference>
<dbReference type="SUPFAM" id="SSF51695">
    <property type="entry name" value="PLC-like phosphodiesterases"/>
    <property type="match status" value="1"/>
</dbReference>
<accession>A0AA37N585</accession>
<dbReference type="CDD" id="cd08563">
    <property type="entry name" value="GDPD_TtGDE_like"/>
    <property type="match status" value="1"/>
</dbReference>
<dbReference type="GO" id="GO:0008081">
    <property type="term" value="F:phosphoric diester hydrolase activity"/>
    <property type="evidence" value="ECO:0007669"/>
    <property type="project" value="InterPro"/>
</dbReference>
<dbReference type="InterPro" id="IPR017946">
    <property type="entry name" value="PLC-like_Pdiesterase_TIM-brl"/>
</dbReference>
<sequence length="246" mass="27485">MMKTKVWAHRGASACAPENTLEAFELAVSQGADGVELDIQMTKDGSLAVIHDETVDRVCDGSGCVADLTMKELKRFRCSRLHPEFGEARIPELGEVLSLLKPTKLTVNIELKTGIVRYKGIEEAAIKLVKEMGMEERVIYSSFYHPSLLKVKRLDPDSKTGLLYSDGWIHAASYGKKLEVDALHPALYHLRSGKLIKEAKEKKLPLHVWTVNEEGTMRILAEQKIAALITNYPDVARRVVRETSKS</sequence>
<organism evidence="2 3">
    <name type="scientific">Hungatella hathewayi</name>
    <dbReference type="NCBI Taxonomy" id="154046"/>
    <lineage>
        <taxon>Bacteria</taxon>
        <taxon>Bacillati</taxon>
        <taxon>Bacillota</taxon>
        <taxon>Clostridia</taxon>
        <taxon>Lachnospirales</taxon>
        <taxon>Lachnospiraceae</taxon>
        <taxon>Hungatella</taxon>
    </lineage>
</organism>